<comment type="pathway">
    <text evidence="7">tRNA modification; N(7)-methylguanine-tRNA biosynthesis.</text>
</comment>
<protein>
    <recommendedName>
        <fullName evidence="7">tRNA (guanine-N(7)-)-methyltransferase</fullName>
        <ecNumber evidence="7">2.1.1.33</ecNumber>
    </recommendedName>
    <alternativeName>
        <fullName evidence="7">tRNA (guanine(46)-N(7))-methyltransferase</fullName>
    </alternativeName>
    <alternativeName>
        <fullName evidence="7">tRNA(m7G46)-methyltransferase</fullName>
    </alternativeName>
</protein>
<keyword evidence="4 7" id="KW-0808">Transferase</keyword>
<accession>A0A1R0L1V4</accession>
<dbReference type="PANTHER" id="PTHR23417">
    <property type="entry name" value="3-DEOXY-D-MANNO-OCTULOSONIC-ACID TRANSFERASE/TRNA GUANINE-N 7 - -METHYLTRANSFERASE"/>
    <property type="match status" value="1"/>
</dbReference>
<keyword evidence="5 7" id="KW-0949">S-adenosyl-L-methionine</keyword>
<dbReference type="GO" id="GO:0043527">
    <property type="term" value="C:tRNA methyltransferase complex"/>
    <property type="evidence" value="ECO:0007669"/>
    <property type="project" value="TreeGrafter"/>
</dbReference>
<feature type="binding site" evidence="7">
    <location>
        <position position="153"/>
    </location>
    <ligand>
        <name>substrate</name>
    </ligand>
</feature>
<evidence type="ECO:0000256" key="6">
    <source>
        <dbReference type="ARBA" id="ARBA00022694"/>
    </source>
</evidence>
<keyword evidence="9" id="KW-1185">Reference proteome</keyword>
<dbReference type="Proteomes" id="UP000187486">
    <property type="component" value="Unassembled WGS sequence"/>
</dbReference>
<dbReference type="InterPro" id="IPR003358">
    <property type="entry name" value="tRNA_(Gua-N-7)_MeTrfase_Trmb"/>
</dbReference>
<dbReference type="STRING" id="76021.BS329_06890"/>
<evidence type="ECO:0000256" key="4">
    <source>
        <dbReference type="ARBA" id="ARBA00022679"/>
    </source>
</evidence>
<evidence type="ECO:0000313" key="8">
    <source>
        <dbReference type="EMBL" id="OLZ55796.1"/>
    </source>
</evidence>
<evidence type="ECO:0000256" key="2">
    <source>
        <dbReference type="ARBA" id="ARBA00003015"/>
    </source>
</evidence>
<comment type="similarity">
    <text evidence="7">Belongs to the class I-like SAM-binding methyltransferase superfamily. TrmB family.</text>
</comment>
<dbReference type="HAMAP" id="MF_01057">
    <property type="entry name" value="tRNA_methyltr_TrmB"/>
    <property type="match status" value="1"/>
</dbReference>
<evidence type="ECO:0000256" key="7">
    <source>
        <dbReference type="HAMAP-Rule" id="MF_01057"/>
    </source>
</evidence>
<dbReference type="EC" id="2.1.1.33" evidence="7"/>
<dbReference type="AlphaFoldDB" id="A0A1R0L1V4"/>
<gene>
    <name evidence="7" type="primary">trmB</name>
    <name evidence="8" type="ORF">BS329_06890</name>
</gene>
<dbReference type="GO" id="GO:0008176">
    <property type="term" value="F:tRNA (guanine(46)-N7)-methyltransferase activity"/>
    <property type="evidence" value="ECO:0007669"/>
    <property type="project" value="UniProtKB-UniRule"/>
</dbReference>
<dbReference type="Pfam" id="PF02390">
    <property type="entry name" value="Methyltransf_4"/>
    <property type="match status" value="1"/>
</dbReference>
<dbReference type="PANTHER" id="PTHR23417:SF14">
    <property type="entry name" value="PENTACOTRIPEPTIDE-REPEAT REGION OF PRORP DOMAIN-CONTAINING PROTEIN"/>
    <property type="match status" value="1"/>
</dbReference>
<feature type="binding site" evidence="7">
    <location>
        <position position="149"/>
    </location>
    <ligand>
        <name>S-adenosyl-L-methionine</name>
        <dbReference type="ChEBI" id="CHEBI:59789"/>
    </ligand>
</feature>
<feature type="binding site" evidence="7">
    <location>
        <position position="185"/>
    </location>
    <ligand>
        <name>substrate</name>
    </ligand>
</feature>
<comment type="catalytic activity">
    <reaction evidence="1 7">
        <text>guanosine(46) in tRNA + S-adenosyl-L-methionine = N(7)-methylguanosine(46) in tRNA + S-adenosyl-L-homocysteine</text>
        <dbReference type="Rhea" id="RHEA:42708"/>
        <dbReference type="Rhea" id="RHEA-COMP:10188"/>
        <dbReference type="Rhea" id="RHEA-COMP:10189"/>
        <dbReference type="ChEBI" id="CHEBI:57856"/>
        <dbReference type="ChEBI" id="CHEBI:59789"/>
        <dbReference type="ChEBI" id="CHEBI:74269"/>
        <dbReference type="ChEBI" id="CHEBI:74480"/>
        <dbReference type="EC" id="2.1.1.33"/>
    </reaction>
</comment>
<evidence type="ECO:0000256" key="3">
    <source>
        <dbReference type="ARBA" id="ARBA00022603"/>
    </source>
</evidence>
<sequence length="245" mass="27480">MRTAPTFNGWVENEDQPRMRSVVSYVNRGGRMTVGQQRAWDELWPSLGRTVGELPEGTVDFGDWFGRQAPVMVEIGSGMGETTSQLAAAAPELNYVAVEVYEPGLGQLMLRAEKLGVKNLRLMHGDAVVLLTSHVEPGSLSGVRLFFPDPWPKKRHHKRRIVQPEFVSLVASRLVPGGTFHLATDWENYAEQMMEVCSAEPLLRNRHAGEPGGWAPRPAWRPVTKFENRADVEGRISHDLIFERV</sequence>
<keyword evidence="3 7" id="KW-0489">Methyltransferase</keyword>
<name>A0A1R0L1V4_9PSEU</name>
<organism evidence="8 9">
    <name type="scientific">Amycolatopsis coloradensis</name>
    <dbReference type="NCBI Taxonomy" id="76021"/>
    <lineage>
        <taxon>Bacteria</taxon>
        <taxon>Bacillati</taxon>
        <taxon>Actinomycetota</taxon>
        <taxon>Actinomycetes</taxon>
        <taxon>Pseudonocardiales</taxon>
        <taxon>Pseudonocardiaceae</taxon>
        <taxon>Amycolatopsis</taxon>
    </lineage>
</organism>
<keyword evidence="6 7" id="KW-0819">tRNA processing</keyword>
<comment type="function">
    <text evidence="2 7">Catalyzes the formation of N(7)-methylguanine at position 46 (m7G46) in tRNA.</text>
</comment>
<feature type="binding site" evidence="7">
    <location>
        <position position="74"/>
    </location>
    <ligand>
        <name>S-adenosyl-L-methionine</name>
        <dbReference type="ChEBI" id="CHEBI:59789"/>
    </ligand>
</feature>
<feature type="binding site" evidence="7">
    <location>
        <position position="126"/>
    </location>
    <ligand>
        <name>S-adenosyl-L-methionine</name>
        <dbReference type="ChEBI" id="CHEBI:59789"/>
    </ligand>
</feature>
<evidence type="ECO:0000256" key="5">
    <source>
        <dbReference type="ARBA" id="ARBA00022691"/>
    </source>
</evidence>
<dbReference type="InterPro" id="IPR029063">
    <property type="entry name" value="SAM-dependent_MTases_sf"/>
</dbReference>
<dbReference type="EMBL" id="MQUQ01000003">
    <property type="protein sequence ID" value="OLZ55796.1"/>
    <property type="molecule type" value="Genomic_DNA"/>
</dbReference>
<comment type="caution">
    <text evidence="8">The sequence shown here is derived from an EMBL/GenBank/DDBJ whole genome shotgun (WGS) entry which is preliminary data.</text>
</comment>
<proteinExistence type="inferred from homology"/>
<evidence type="ECO:0000256" key="1">
    <source>
        <dbReference type="ARBA" id="ARBA00000142"/>
    </source>
</evidence>
<dbReference type="Gene3D" id="3.40.50.150">
    <property type="entry name" value="Vaccinia Virus protein VP39"/>
    <property type="match status" value="1"/>
</dbReference>
<dbReference type="NCBIfam" id="TIGR00091">
    <property type="entry name" value="tRNA (guanosine(46)-N7)-methyltransferase TrmB"/>
    <property type="match status" value="1"/>
</dbReference>
<dbReference type="UniPathway" id="UPA00989"/>
<dbReference type="PROSITE" id="PS51625">
    <property type="entry name" value="SAM_MT_TRMB"/>
    <property type="match status" value="1"/>
</dbReference>
<dbReference type="CDD" id="cd02440">
    <property type="entry name" value="AdoMet_MTases"/>
    <property type="match status" value="1"/>
</dbReference>
<dbReference type="SUPFAM" id="SSF53335">
    <property type="entry name" value="S-adenosyl-L-methionine-dependent methyltransferases"/>
    <property type="match status" value="1"/>
</dbReference>
<reference evidence="8 9" key="1">
    <citation type="submission" date="2016-01" db="EMBL/GenBank/DDBJ databases">
        <title>Amycolatopsis coloradensis genome sequencing and assembly.</title>
        <authorList>
            <person name="Mayilraj S."/>
        </authorList>
    </citation>
    <scope>NUCLEOTIDE SEQUENCE [LARGE SCALE GENOMIC DNA]</scope>
    <source>
        <strain evidence="8 9">DSM 44225</strain>
    </source>
</reference>
<dbReference type="InterPro" id="IPR055361">
    <property type="entry name" value="tRNA_methyltr_TrmB_bact"/>
</dbReference>
<comment type="caution">
    <text evidence="7">Lacks conserved residue(s) required for the propagation of feature annotation.</text>
</comment>
<evidence type="ECO:0000313" key="9">
    <source>
        <dbReference type="Proteomes" id="UP000187486"/>
    </source>
</evidence>
<feature type="binding site" evidence="7">
    <location>
        <position position="99"/>
    </location>
    <ligand>
        <name>S-adenosyl-L-methionine</name>
        <dbReference type="ChEBI" id="CHEBI:59789"/>
    </ligand>
</feature>
<feature type="binding site" evidence="7">
    <location>
        <begin position="224"/>
        <end position="227"/>
    </location>
    <ligand>
        <name>substrate</name>
    </ligand>
</feature>